<comment type="caution">
    <text evidence="1">The sequence shown here is derived from an EMBL/GenBank/DDBJ whole genome shotgun (WGS) entry which is preliminary data.</text>
</comment>
<keyword evidence="2" id="KW-1185">Reference proteome</keyword>
<accession>A0ABU2JB47</accession>
<dbReference type="RefSeq" id="WP_311423367.1">
    <property type="nucleotide sequence ID" value="NZ_JAVREH010000015.1"/>
</dbReference>
<evidence type="ECO:0008006" key="3">
    <source>
        <dbReference type="Google" id="ProtNLM"/>
    </source>
</evidence>
<dbReference type="Proteomes" id="UP001183176">
    <property type="component" value="Unassembled WGS sequence"/>
</dbReference>
<dbReference type="EMBL" id="JAVREH010000015">
    <property type="protein sequence ID" value="MDT0262216.1"/>
    <property type="molecule type" value="Genomic_DNA"/>
</dbReference>
<name>A0ABU2JB47_9ACTN</name>
<sequence length="185" mass="19898">MTALSDYLNDHIPASWRKPQVVDALHGVVDRATVYRYLAGNHPRNPPELVLQAFADALPGASVSELRAAAQLPPGVNEPWIPPAEANRLSLAQRRALDAFIKATVAASAADEAADEPLVTPAPEPDLTPLERQQAEEYIEHLRSRGRGVLADAVAAETLGLPVPAAVHSMAVEESLPGHHSRNRR</sequence>
<evidence type="ECO:0000313" key="2">
    <source>
        <dbReference type="Proteomes" id="UP001183176"/>
    </source>
</evidence>
<proteinExistence type="predicted"/>
<evidence type="ECO:0000313" key="1">
    <source>
        <dbReference type="EMBL" id="MDT0262216.1"/>
    </source>
</evidence>
<reference evidence="2" key="1">
    <citation type="submission" date="2023-07" db="EMBL/GenBank/DDBJ databases">
        <title>30 novel species of actinomycetes from the DSMZ collection.</title>
        <authorList>
            <person name="Nouioui I."/>
        </authorList>
    </citation>
    <scope>NUCLEOTIDE SEQUENCE [LARGE SCALE GENOMIC DNA]</scope>
    <source>
        <strain evidence="2">DSM 44399</strain>
    </source>
</reference>
<organism evidence="1 2">
    <name type="scientific">Jatrophihabitans lederbergiae</name>
    <dbReference type="NCBI Taxonomy" id="3075547"/>
    <lineage>
        <taxon>Bacteria</taxon>
        <taxon>Bacillati</taxon>
        <taxon>Actinomycetota</taxon>
        <taxon>Actinomycetes</taxon>
        <taxon>Jatrophihabitantales</taxon>
        <taxon>Jatrophihabitantaceae</taxon>
        <taxon>Jatrophihabitans</taxon>
    </lineage>
</organism>
<gene>
    <name evidence="1" type="ORF">RM423_12520</name>
</gene>
<protein>
    <recommendedName>
        <fullName evidence="3">XRE family transcriptional regulator</fullName>
    </recommendedName>
</protein>